<dbReference type="EMBL" id="JAGGKV010000004">
    <property type="protein sequence ID" value="MBP1962775.1"/>
    <property type="molecule type" value="Genomic_DNA"/>
</dbReference>
<keyword evidence="3" id="KW-1185">Reference proteome</keyword>
<dbReference type="Pfam" id="PF13320">
    <property type="entry name" value="GH123_cat"/>
    <property type="match status" value="1"/>
</dbReference>
<name>A0ABS4HW46_9BACL</name>
<reference evidence="2 3" key="1">
    <citation type="submission" date="2021-03" db="EMBL/GenBank/DDBJ databases">
        <title>Genomic Encyclopedia of Type Strains, Phase IV (KMG-IV): sequencing the most valuable type-strain genomes for metagenomic binning, comparative biology and taxonomic classification.</title>
        <authorList>
            <person name="Goeker M."/>
        </authorList>
    </citation>
    <scope>NUCLEOTIDE SEQUENCE [LARGE SCALE GENOMIC DNA]</scope>
    <source>
        <strain evidence="2 3">DSM 24950</strain>
    </source>
</reference>
<dbReference type="Proteomes" id="UP001519344">
    <property type="component" value="Unassembled WGS sequence"/>
</dbReference>
<comment type="caution">
    <text evidence="2">The sequence shown here is derived from an EMBL/GenBank/DDBJ whole genome shotgun (WGS) entry which is preliminary data.</text>
</comment>
<evidence type="ECO:0000313" key="2">
    <source>
        <dbReference type="EMBL" id="MBP1962775.1"/>
    </source>
</evidence>
<gene>
    <name evidence="2" type="ORF">J2Z65_001991</name>
</gene>
<feature type="domain" description="Glycoside hydrolase 123 catalytic" evidence="1">
    <location>
        <begin position="195"/>
        <end position="535"/>
    </location>
</feature>
<sequence length="591" mass="68909">MTSECSDAKEVTDEMNCGLQNIFYKYVWSANWWNQGREDTQVKHLELSCCKNDSAAFQALISSDQEDMLVTRGRDALLWKGGPVQIVRCEVETDAPCKVDFLLIGLIEDDNRAMTSDVLLDEPVQFIRKRQIQPIWVELHADESAAAGQYEGKLKFYTHTMFEDEVLESELTFRLTIREQALPKPQDYSFYLDLWQHNCNIARKYDVSYWSDEHFMLLDSYLYSLAQLGQKALTLVVSEEPWSGQRSFIDAEPSDLNEYSIIPIVRRKDGQFDYDFSPLDRYVELGERHGIDRELEVFGLINIWKHDDEGYGGVVEDYPDAIRVRFFDEASGSYKFIRDICDLQAYVVVLEQHFIAKGWIDRVRVVADEPADLAIFEESLACLREMAPSLWYKAAINHTEFIRKNIEGIVDYVPALDCAAEEFEQLAQLREDVKGTFAYYVCCSPEKPNTFLSSPSIESRVIPWLAEKLKLDGFLRWNYTVWPDKPLEKLSYRPLIWKAGDTNFVYPGKNGKPLLSLRYKWLQRGIRDYEYMQLLKRNGQEDQVEEILQHVFRFEHPRELAPSSGKTAKQLYSFKVDDYDRLYQIDIEPNE</sequence>
<evidence type="ECO:0000259" key="1">
    <source>
        <dbReference type="Pfam" id="PF13320"/>
    </source>
</evidence>
<accession>A0ABS4HW46</accession>
<protein>
    <recommendedName>
        <fullName evidence="1">Glycoside hydrolase 123 catalytic domain-containing protein</fullName>
    </recommendedName>
</protein>
<dbReference type="RefSeq" id="WP_338111556.1">
    <property type="nucleotide sequence ID" value="NZ_JAAOZR010000006.1"/>
</dbReference>
<evidence type="ECO:0000313" key="3">
    <source>
        <dbReference type="Proteomes" id="UP001519344"/>
    </source>
</evidence>
<organism evidence="2 3">
    <name type="scientific">Paenibacillus aceris</name>
    <dbReference type="NCBI Taxonomy" id="869555"/>
    <lineage>
        <taxon>Bacteria</taxon>
        <taxon>Bacillati</taxon>
        <taxon>Bacillota</taxon>
        <taxon>Bacilli</taxon>
        <taxon>Bacillales</taxon>
        <taxon>Paenibacillaceae</taxon>
        <taxon>Paenibacillus</taxon>
    </lineage>
</organism>
<dbReference type="InterPro" id="IPR025150">
    <property type="entry name" value="GH123_cat"/>
</dbReference>
<proteinExistence type="predicted"/>